<evidence type="ECO:0000313" key="1">
    <source>
        <dbReference type="EMBL" id="WFD26104.1"/>
    </source>
</evidence>
<reference evidence="1" key="1">
    <citation type="submission" date="2023-03" db="EMBL/GenBank/DDBJ databases">
        <title>Mating type loci evolution in Malassezia.</title>
        <authorList>
            <person name="Coelho M.A."/>
        </authorList>
    </citation>
    <scope>NUCLEOTIDE SEQUENCE</scope>
    <source>
        <strain evidence="1">CBS 9557</strain>
    </source>
</reference>
<keyword evidence="2" id="KW-1185">Reference proteome</keyword>
<proteinExistence type="predicted"/>
<evidence type="ECO:0000313" key="2">
    <source>
        <dbReference type="Proteomes" id="UP001213623"/>
    </source>
</evidence>
<protein>
    <submittedName>
        <fullName evidence="1">Uncharacterized protein</fullName>
    </submittedName>
</protein>
<accession>A0AAF0EI98</accession>
<sequence length="203" mass="22604">MALSAHAAAAGLSCKPFGKADTLIGHNEGNSHKQFQYGYNDKHKFHGFLQVKNSTADQKFQFYECEAPGAKFDASHGSVHFGQIRPVEKDNLCLSNSGVFIYKDGVKKDDNIRLEPQGIENTLLLKPCASKGDDLRHQWFSARNVDGCGLRVALKGQKDDIESDGLVHNGDWSVSFNPFDSWPWREATYLASDVDPKCPMQRN</sequence>
<gene>
    <name evidence="1" type="ORF">MNAN1_001079</name>
</gene>
<dbReference type="EMBL" id="CP119893">
    <property type="protein sequence ID" value="WFD26104.1"/>
    <property type="molecule type" value="Genomic_DNA"/>
</dbReference>
<organism evidence="1 2">
    <name type="scientific">Malassezia nana</name>
    <dbReference type="NCBI Taxonomy" id="180528"/>
    <lineage>
        <taxon>Eukaryota</taxon>
        <taxon>Fungi</taxon>
        <taxon>Dikarya</taxon>
        <taxon>Basidiomycota</taxon>
        <taxon>Ustilaginomycotina</taxon>
        <taxon>Malasseziomycetes</taxon>
        <taxon>Malasseziales</taxon>
        <taxon>Malasseziaceae</taxon>
        <taxon>Malassezia</taxon>
    </lineage>
</organism>
<dbReference type="AlphaFoldDB" id="A0AAF0EI98"/>
<dbReference type="Proteomes" id="UP001213623">
    <property type="component" value="Chromosome 2"/>
</dbReference>
<name>A0AAF0EI98_9BASI</name>